<evidence type="ECO:0000313" key="7">
    <source>
        <dbReference type="EnsemblMetazoa" id="ASIC017745-PA"/>
    </source>
</evidence>
<sequence>MVLFYHSFFSSTLSPHQGARKRDLNNLYQVIYYGDSQVEVGKPFSISCIISIGDKIEWHKDGEPIRKHTNIRHGKDDHLYNVNEMSIAGNNDKIEASISVNRALPKHQGKYQCNPLYRNYHQLYVFRNGTLLGHASQPGGAGRRHETDEGPVRPVVLGTTKSTLLAPVAIDHHHFTTAVALAPAPVALDREEDRPPPHHHRPASAGAGHRHHGNAITTGQQQGLGKDDSKRFVSQKSPIDDEEQEVEEEQVDDMESLLALTHGADKSSPSSVGGGTRGTKHTPTARLQPPPPLLEEDDDDNQDGTDEEDVLQPNYDIPATRLKVFDYLKPMTLGCNVTKEGNYELSWLKNGTNVMQIPELKGRFKILEAERKFVIAKMLYTDAGQYTCSVADLNQSKTFNVVANVFVKFESAEVSKTNIVEGEKLSLHCIALGTEPTVHWIIGNTTYNESKNNIVLGPDEAGIQNAMLTIESITLDDYVDYTCEARNNATDYTNKPAQVTMTVRVRGKYAALYVFVGIIAEVVVLCAIILICEKRRNKTEIEESDTDQSPDQNKNGYHGNDSELRQRK</sequence>
<feature type="transmembrane region" description="Helical" evidence="4">
    <location>
        <begin position="510"/>
        <end position="532"/>
    </location>
</feature>
<dbReference type="Pfam" id="PF07679">
    <property type="entry name" value="I-set"/>
    <property type="match status" value="1"/>
</dbReference>
<evidence type="ECO:0000259" key="5">
    <source>
        <dbReference type="PROSITE" id="PS50835"/>
    </source>
</evidence>
<dbReference type="EMBL" id="ATLV01023789">
    <property type="status" value="NOT_ANNOTATED_CDS"/>
    <property type="molecule type" value="Genomic_DNA"/>
</dbReference>
<dbReference type="STRING" id="74873.A0A084WH45"/>
<dbReference type="OrthoDB" id="7742740at2759"/>
<proteinExistence type="predicted"/>
<dbReference type="InterPro" id="IPR036179">
    <property type="entry name" value="Ig-like_dom_sf"/>
</dbReference>
<dbReference type="InterPro" id="IPR007110">
    <property type="entry name" value="Ig-like_dom"/>
</dbReference>
<dbReference type="EnsemblMetazoa" id="ASIC017745-RA">
    <property type="protein sequence ID" value="ASIC017745-PA"/>
    <property type="gene ID" value="ASIC017745"/>
</dbReference>
<feature type="region of interest" description="Disordered" evidence="3">
    <location>
        <begin position="539"/>
        <end position="568"/>
    </location>
</feature>
<keyword evidence="1" id="KW-0732">Signal</keyword>
<dbReference type="VEuPathDB" id="VectorBase:ASIS006555"/>
<feature type="compositionally biased region" description="Acidic residues" evidence="3">
    <location>
        <begin position="240"/>
        <end position="255"/>
    </location>
</feature>
<accession>A0A084WH45</accession>
<dbReference type="InterPro" id="IPR003599">
    <property type="entry name" value="Ig_sub"/>
</dbReference>
<dbReference type="InterPro" id="IPR050831">
    <property type="entry name" value="CEA_cell_adhesion"/>
</dbReference>
<keyword evidence="2" id="KW-0325">Glycoprotein</keyword>
<keyword evidence="8" id="KW-1185">Reference proteome</keyword>
<dbReference type="FunFam" id="2.60.40.10:FF:002357">
    <property type="entry name" value="Basigin, isoform G"/>
    <property type="match status" value="1"/>
</dbReference>
<name>A0A084WH45_ANOSI</name>
<dbReference type="Gene3D" id="2.60.40.10">
    <property type="entry name" value="Immunoglobulins"/>
    <property type="match status" value="3"/>
</dbReference>
<feature type="region of interest" description="Disordered" evidence="3">
    <location>
        <begin position="189"/>
        <end position="313"/>
    </location>
</feature>
<feature type="domain" description="Ig-like" evidence="5">
    <location>
        <begin position="412"/>
        <end position="500"/>
    </location>
</feature>
<reference evidence="7" key="2">
    <citation type="submission" date="2020-05" db="UniProtKB">
        <authorList>
            <consortium name="EnsemblMetazoa"/>
        </authorList>
    </citation>
    <scope>IDENTIFICATION</scope>
</reference>
<dbReference type="OMA" id="GQNERYQ"/>
<feature type="compositionally biased region" description="Basic residues" evidence="3">
    <location>
        <begin position="197"/>
        <end position="213"/>
    </location>
</feature>
<dbReference type="SMART" id="SM00408">
    <property type="entry name" value="IGc2"/>
    <property type="match status" value="3"/>
</dbReference>
<protein>
    <submittedName>
        <fullName evidence="6">AGAP008408-PA-like protein</fullName>
    </submittedName>
</protein>
<dbReference type="PANTHER" id="PTHR44427">
    <property type="entry name" value="CARCINOEMBRYONIC ANTIGEN-RELATED CELL ADHESION MOLECULE 19"/>
    <property type="match status" value="1"/>
</dbReference>
<dbReference type="InterPro" id="IPR013783">
    <property type="entry name" value="Ig-like_fold"/>
</dbReference>
<evidence type="ECO:0000256" key="4">
    <source>
        <dbReference type="SAM" id="Phobius"/>
    </source>
</evidence>
<dbReference type="AlphaFoldDB" id="A0A084WH45"/>
<dbReference type="Pfam" id="PF13927">
    <property type="entry name" value="Ig_3"/>
    <property type="match status" value="1"/>
</dbReference>
<keyword evidence="4" id="KW-1133">Transmembrane helix</keyword>
<dbReference type="SMART" id="SM00409">
    <property type="entry name" value="IG"/>
    <property type="match status" value="3"/>
</dbReference>
<evidence type="ECO:0000313" key="8">
    <source>
        <dbReference type="Proteomes" id="UP000030765"/>
    </source>
</evidence>
<dbReference type="InterPro" id="IPR003598">
    <property type="entry name" value="Ig_sub2"/>
</dbReference>
<dbReference type="InterPro" id="IPR013098">
    <property type="entry name" value="Ig_I-set"/>
</dbReference>
<dbReference type="PANTHER" id="PTHR44427:SF21">
    <property type="entry name" value="CEA CELL ADHESION MOLECULE 19"/>
    <property type="match status" value="1"/>
</dbReference>
<keyword evidence="4" id="KW-0472">Membrane</keyword>
<feature type="compositionally biased region" description="Acidic residues" evidence="3">
    <location>
        <begin position="294"/>
        <end position="310"/>
    </location>
</feature>
<keyword evidence="4" id="KW-0812">Transmembrane</keyword>
<gene>
    <name evidence="6" type="ORF">ZHAS_00017745</name>
</gene>
<evidence type="ECO:0000313" key="6">
    <source>
        <dbReference type="EMBL" id="KFB49539.1"/>
    </source>
</evidence>
<dbReference type="VEuPathDB" id="VectorBase:ASIC017745"/>
<evidence type="ECO:0000256" key="3">
    <source>
        <dbReference type="SAM" id="MobiDB-lite"/>
    </source>
</evidence>
<evidence type="ECO:0000256" key="2">
    <source>
        <dbReference type="ARBA" id="ARBA00023180"/>
    </source>
</evidence>
<evidence type="ECO:0000256" key="1">
    <source>
        <dbReference type="ARBA" id="ARBA00022729"/>
    </source>
</evidence>
<reference evidence="6 8" key="1">
    <citation type="journal article" date="2014" name="BMC Genomics">
        <title>Genome sequence of Anopheles sinensis provides insight into genetics basis of mosquito competence for malaria parasites.</title>
        <authorList>
            <person name="Zhou D."/>
            <person name="Zhang D."/>
            <person name="Ding G."/>
            <person name="Shi L."/>
            <person name="Hou Q."/>
            <person name="Ye Y."/>
            <person name="Xu Y."/>
            <person name="Zhou H."/>
            <person name="Xiong C."/>
            <person name="Li S."/>
            <person name="Yu J."/>
            <person name="Hong S."/>
            <person name="Yu X."/>
            <person name="Zou P."/>
            <person name="Chen C."/>
            <person name="Chang X."/>
            <person name="Wang W."/>
            <person name="Lv Y."/>
            <person name="Sun Y."/>
            <person name="Ma L."/>
            <person name="Shen B."/>
            <person name="Zhu C."/>
        </authorList>
    </citation>
    <scope>NUCLEOTIDE SEQUENCE [LARGE SCALE GENOMIC DNA]</scope>
</reference>
<dbReference type="EMBL" id="KE525346">
    <property type="protein sequence ID" value="KFB49539.1"/>
    <property type="molecule type" value="Genomic_DNA"/>
</dbReference>
<dbReference type="Proteomes" id="UP000030765">
    <property type="component" value="Unassembled WGS sequence"/>
</dbReference>
<feature type="domain" description="Ig-like" evidence="5">
    <location>
        <begin position="313"/>
        <end position="400"/>
    </location>
</feature>
<dbReference type="PROSITE" id="PS50835">
    <property type="entry name" value="IG_LIKE"/>
    <property type="match status" value="2"/>
</dbReference>
<organism evidence="7 8">
    <name type="scientific">Anopheles sinensis</name>
    <name type="common">Mosquito</name>
    <dbReference type="NCBI Taxonomy" id="74873"/>
    <lineage>
        <taxon>Eukaryota</taxon>
        <taxon>Metazoa</taxon>
        <taxon>Ecdysozoa</taxon>
        <taxon>Arthropoda</taxon>
        <taxon>Hexapoda</taxon>
        <taxon>Insecta</taxon>
        <taxon>Pterygota</taxon>
        <taxon>Neoptera</taxon>
        <taxon>Endopterygota</taxon>
        <taxon>Diptera</taxon>
        <taxon>Nematocera</taxon>
        <taxon>Culicoidea</taxon>
        <taxon>Culicidae</taxon>
        <taxon>Anophelinae</taxon>
        <taxon>Anopheles</taxon>
    </lineage>
</organism>
<dbReference type="SUPFAM" id="SSF48726">
    <property type="entry name" value="Immunoglobulin"/>
    <property type="match status" value="3"/>
</dbReference>